<dbReference type="InterPro" id="IPR014001">
    <property type="entry name" value="Helicase_ATP-bd"/>
</dbReference>
<evidence type="ECO:0000259" key="10">
    <source>
        <dbReference type="PROSITE" id="PS51194"/>
    </source>
</evidence>
<dbReference type="OMA" id="WLQSDKH"/>
<dbReference type="InterPro" id="IPR007502">
    <property type="entry name" value="Helicase-assoc_dom"/>
</dbReference>
<dbReference type="FunFam" id="1.20.120.1080:FF:000002">
    <property type="entry name" value="Putative ATP-dependent RNA helicase DHX36"/>
    <property type="match status" value="1"/>
</dbReference>
<dbReference type="GO" id="GO:0003678">
    <property type="term" value="F:DNA helicase activity"/>
    <property type="evidence" value="ECO:0007669"/>
    <property type="project" value="TreeGrafter"/>
</dbReference>
<organism evidence="11 12">
    <name type="scientific">Cimex lectularius</name>
    <name type="common">Bed bug</name>
    <name type="synonym">Acanthia lectularia</name>
    <dbReference type="NCBI Taxonomy" id="79782"/>
    <lineage>
        <taxon>Eukaryota</taxon>
        <taxon>Metazoa</taxon>
        <taxon>Ecdysozoa</taxon>
        <taxon>Arthropoda</taxon>
        <taxon>Hexapoda</taxon>
        <taxon>Insecta</taxon>
        <taxon>Pterygota</taxon>
        <taxon>Neoptera</taxon>
        <taxon>Paraneoptera</taxon>
        <taxon>Hemiptera</taxon>
        <taxon>Heteroptera</taxon>
        <taxon>Panheteroptera</taxon>
        <taxon>Cimicomorpha</taxon>
        <taxon>Cimicidae</taxon>
        <taxon>Cimex</taxon>
    </lineage>
</organism>
<keyword evidence="4" id="KW-0378">Hydrolase</keyword>
<dbReference type="InterPro" id="IPR059023">
    <property type="entry name" value="RNA_hel_CTD"/>
</dbReference>
<dbReference type="OrthoDB" id="5600252at2759"/>
<dbReference type="Pfam" id="PF07717">
    <property type="entry name" value="OB_NTP_bind"/>
    <property type="match status" value="1"/>
</dbReference>
<evidence type="ECO:0000313" key="11">
    <source>
        <dbReference type="EnsemblMetazoa" id="XP_014241790.1"/>
    </source>
</evidence>
<dbReference type="GO" id="GO:0002151">
    <property type="term" value="F:G-quadruplex RNA binding"/>
    <property type="evidence" value="ECO:0007669"/>
    <property type="project" value="TreeGrafter"/>
</dbReference>
<dbReference type="GO" id="GO:0003724">
    <property type="term" value="F:RNA helicase activity"/>
    <property type="evidence" value="ECO:0007669"/>
    <property type="project" value="UniProtKB-EC"/>
</dbReference>
<dbReference type="FunFam" id="3.40.50.300:FF:000284">
    <property type="entry name" value="probable ATP-dependent RNA helicase YTHDC2"/>
    <property type="match status" value="1"/>
</dbReference>
<dbReference type="PANTHER" id="PTHR18934">
    <property type="entry name" value="ATP-DEPENDENT RNA HELICASE"/>
    <property type="match status" value="1"/>
</dbReference>
<proteinExistence type="inferred from homology"/>
<dbReference type="Pfam" id="PF21010">
    <property type="entry name" value="HA2_C"/>
    <property type="match status" value="1"/>
</dbReference>
<evidence type="ECO:0000259" key="9">
    <source>
        <dbReference type="PROSITE" id="PS51192"/>
    </source>
</evidence>
<keyword evidence="6" id="KW-0067">ATP-binding</keyword>
<dbReference type="GO" id="GO:0051880">
    <property type="term" value="F:G-quadruplex DNA binding"/>
    <property type="evidence" value="ECO:0007669"/>
    <property type="project" value="TreeGrafter"/>
</dbReference>
<accession>A0A8I6RAU6</accession>
<evidence type="ECO:0000313" key="12">
    <source>
        <dbReference type="Proteomes" id="UP000494040"/>
    </source>
</evidence>
<dbReference type="Pfam" id="PF00271">
    <property type="entry name" value="Helicase_C"/>
    <property type="match status" value="1"/>
</dbReference>
<dbReference type="EnsemblMetazoa" id="XM_014386304.2">
    <property type="protein sequence ID" value="XP_014241790.1"/>
    <property type="gene ID" value="LOC106662298"/>
</dbReference>
<evidence type="ECO:0000256" key="1">
    <source>
        <dbReference type="ARBA" id="ARBA00008792"/>
    </source>
</evidence>
<evidence type="ECO:0000256" key="3">
    <source>
        <dbReference type="ARBA" id="ARBA00022741"/>
    </source>
</evidence>
<comment type="similarity">
    <text evidence="1">Belongs to the DEAD box helicase family. DEAH subfamily.</text>
</comment>
<evidence type="ECO:0000256" key="4">
    <source>
        <dbReference type="ARBA" id="ARBA00022801"/>
    </source>
</evidence>
<name>A0A8I6RAU6_CIMLE</name>
<evidence type="ECO:0000256" key="6">
    <source>
        <dbReference type="ARBA" id="ARBA00022840"/>
    </source>
</evidence>
<dbReference type="GeneID" id="106662298"/>
<dbReference type="GO" id="GO:0005634">
    <property type="term" value="C:nucleus"/>
    <property type="evidence" value="ECO:0007669"/>
    <property type="project" value="TreeGrafter"/>
</dbReference>
<dbReference type="SUPFAM" id="SSF52540">
    <property type="entry name" value="P-loop containing nucleoside triphosphate hydrolases"/>
    <property type="match status" value="1"/>
</dbReference>
<keyword evidence="3" id="KW-0547">Nucleotide-binding</keyword>
<dbReference type="PROSITE" id="PS51194">
    <property type="entry name" value="HELICASE_CTER"/>
    <property type="match status" value="1"/>
</dbReference>
<keyword evidence="7" id="KW-0694">RNA-binding</keyword>
<dbReference type="GO" id="GO:0005524">
    <property type="term" value="F:ATP binding"/>
    <property type="evidence" value="ECO:0007669"/>
    <property type="project" value="UniProtKB-KW"/>
</dbReference>
<dbReference type="Gene3D" id="3.40.50.300">
    <property type="entry name" value="P-loop containing nucleotide triphosphate hydrolases"/>
    <property type="match status" value="2"/>
</dbReference>
<dbReference type="Pfam" id="PF00270">
    <property type="entry name" value="DEAD"/>
    <property type="match status" value="1"/>
</dbReference>
<dbReference type="PANTHER" id="PTHR18934:SF237">
    <property type="entry name" value="ATP-DEPENDENT DNA_RNA HELICASE DHX36"/>
    <property type="match status" value="1"/>
</dbReference>
<feature type="domain" description="Helicase C-terminal" evidence="10">
    <location>
        <begin position="438"/>
        <end position="611"/>
    </location>
</feature>
<dbReference type="CDD" id="cd18791">
    <property type="entry name" value="SF2_C_RHA"/>
    <property type="match status" value="1"/>
</dbReference>
<dbReference type="InterPro" id="IPR027417">
    <property type="entry name" value="P-loop_NTPase"/>
</dbReference>
<dbReference type="SMART" id="SM00847">
    <property type="entry name" value="HA2"/>
    <property type="match status" value="1"/>
</dbReference>
<dbReference type="CDD" id="cd17917">
    <property type="entry name" value="DEXHc_RHA-like"/>
    <property type="match status" value="1"/>
</dbReference>
<dbReference type="AlphaFoldDB" id="A0A8I6RAU6"/>
<evidence type="ECO:0000256" key="5">
    <source>
        <dbReference type="ARBA" id="ARBA00022806"/>
    </source>
</evidence>
<dbReference type="GO" id="GO:0016787">
    <property type="term" value="F:hydrolase activity"/>
    <property type="evidence" value="ECO:0007669"/>
    <property type="project" value="UniProtKB-KW"/>
</dbReference>
<dbReference type="Pfam" id="PF04408">
    <property type="entry name" value="WHD_HA2"/>
    <property type="match status" value="1"/>
</dbReference>
<dbReference type="InterPro" id="IPR011709">
    <property type="entry name" value="DEAD-box_helicase_OB_fold"/>
</dbReference>
<dbReference type="InterPro" id="IPR048333">
    <property type="entry name" value="HA2_WH"/>
</dbReference>
<dbReference type="RefSeq" id="XP_014241790.1">
    <property type="nucleotide sequence ID" value="XM_014386304.2"/>
</dbReference>
<dbReference type="PROSITE" id="PS51192">
    <property type="entry name" value="HELICASE_ATP_BIND_1"/>
    <property type="match status" value="1"/>
</dbReference>
<dbReference type="EC" id="3.6.4.13" evidence="2"/>
<feature type="domain" description="Helicase ATP-binding" evidence="9">
    <location>
        <begin position="196"/>
        <end position="364"/>
    </location>
</feature>
<keyword evidence="12" id="KW-1185">Reference proteome</keyword>
<evidence type="ECO:0000256" key="2">
    <source>
        <dbReference type="ARBA" id="ARBA00012552"/>
    </source>
</evidence>
<protein>
    <recommendedName>
        <fullName evidence="2">RNA helicase</fullName>
        <ecNumber evidence="2">3.6.4.13</ecNumber>
    </recommendedName>
</protein>
<reference evidence="11" key="1">
    <citation type="submission" date="2022-01" db="UniProtKB">
        <authorList>
            <consortium name="EnsemblMetazoa"/>
        </authorList>
    </citation>
    <scope>IDENTIFICATION</scope>
</reference>
<dbReference type="GO" id="GO:0005737">
    <property type="term" value="C:cytoplasm"/>
    <property type="evidence" value="ECO:0007669"/>
    <property type="project" value="TreeGrafter"/>
</dbReference>
<dbReference type="SMART" id="SM00487">
    <property type="entry name" value="DEXDc"/>
    <property type="match status" value="1"/>
</dbReference>
<evidence type="ECO:0000256" key="8">
    <source>
        <dbReference type="SAM" id="MobiDB-lite"/>
    </source>
</evidence>
<dbReference type="PROSITE" id="PS00690">
    <property type="entry name" value="DEAH_ATP_HELICASE"/>
    <property type="match status" value="1"/>
</dbReference>
<sequence>MPKTSKKQSSGREHGEPSRQINSRFPKFTEEELAAPRHPFWAKGAAIGHFYRLKSIKTKSSGEVKEKRIKKADCIPLELSEKKQQQIYNILSKVTTQTPPSITKLRADGQKTCQTDEEKYKHIEESTFKKNFLNSIGGLMSEIISHSEYTTDMNRDAQKDWMYMEQEKYKATSTKYQEMQKFRKKLPAMSKKFEIIKHLKTNNVLLISGETGCGKTTQVPQFILEDNIENANGSMTHIICTQPRRISAISIAARVADERGEKLGDSVGYQIRLERSLPRKSGSILFVTTGVLLQFMRSDPLLKKVSHVILDEIHERDTLSDMVITLLKDIIPARPDLKVILMSATLNADQFSKYFNNCPTINIPGFTYPVKEYYLEDVIEMLRFQYSTKRNKQRKAKKTELEETKLLGPFYRNIAGKYSKQTIENLMMPESSEINNKLIIALLTHICQNKGPGAILVFLPGWEKIKSLNREMTESGKFPSSRYVIIPLHSLMPTVNQRTIFDRPPAGMRKIILSTNIAETSITIDDVVFVINCGKIKVKNFDIKNNVLTLKEEWISCANAKQRKGRAGRVQEGICYHLYISVRENFFAAYQLPEMLRIRLEEVILQAKILQLGKIAPFLAKVMDPPNPDAVELSLELLTSMNALDEDEKLTPLGFHLANLPVDPHTGKMILLASMFSCIDTMYSIAASLSFKDAYYIPMGREEDVYNIKKNFDSGQKSDHLSMAKVIHLWENEKRSSWESAKHFCYRNFLSHNILEQLQELKFQFAKLMCDMNYLSTSNVKAPESNKNSKNLALIKALLCGSLYPNVAVITKLKKVRTKILTTVRLPENNQKVIIHPKSVNDSYESFESRFLVYYEKMRCLNSTFLFDTSMIFPLPLIFFCEKFSVEDEGELRIIEINPNIRFICHSSLAKLIIELRAWLDWLLEYKLSHPGVTNWSTSNDEHYILSAITELITTEHEMYVNYDDEDDDDDDDGLLTQWHQFSINT</sequence>
<dbReference type="Gene3D" id="1.20.120.1080">
    <property type="match status" value="1"/>
</dbReference>
<feature type="region of interest" description="Disordered" evidence="8">
    <location>
        <begin position="1"/>
        <end position="29"/>
    </location>
</feature>
<evidence type="ECO:0000256" key="7">
    <source>
        <dbReference type="ARBA" id="ARBA00022884"/>
    </source>
</evidence>
<dbReference type="InterPro" id="IPR002464">
    <property type="entry name" value="DNA/RNA_helicase_DEAH_CS"/>
</dbReference>
<dbReference type="Proteomes" id="UP000494040">
    <property type="component" value="Unassembled WGS sequence"/>
</dbReference>
<dbReference type="SMART" id="SM00490">
    <property type="entry name" value="HELICc"/>
    <property type="match status" value="1"/>
</dbReference>
<dbReference type="InterPro" id="IPR001650">
    <property type="entry name" value="Helicase_C-like"/>
</dbReference>
<dbReference type="Pfam" id="PF26026">
    <property type="entry name" value="RNA_hel_CTD"/>
    <property type="match status" value="1"/>
</dbReference>
<dbReference type="InterPro" id="IPR011545">
    <property type="entry name" value="DEAD/DEAH_box_helicase_dom"/>
</dbReference>
<keyword evidence="5" id="KW-0347">Helicase</keyword>
<dbReference type="KEGG" id="clec:106662298"/>